<evidence type="ECO:0000256" key="5">
    <source>
        <dbReference type="ARBA" id="ARBA00022898"/>
    </source>
</evidence>
<evidence type="ECO:0000256" key="6">
    <source>
        <dbReference type="ARBA" id="ARBA00023004"/>
    </source>
</evidence>
<keyword evidence="11" id="KW-1185">Reference proteome</keyword>
<dbReference type="PANTHER" id="PTHR11601:SF34">
    <property type="entry name" value="CYSTEINE DESULFURASE"/>
    <property type="match status" value="1"/>
</dbReference>
<proteinExistence type="inferred from homology"/>
<dbReference type="Pfam" id="PF00266">
    <property type="entry name" value="Aminotran_5"/>
    <property type="match status" value="1"/>
</dbReference>
<dbReference type="InterPro" id="IPR015422">
    <property type="entry name" value="PyrdxlP-dep_Trfase_small"/>
</dbReference>
<evidence type="ECO:0000256" key="1">
    <source>
        <dbReference type="ARBA" id="ARBA00001933"/>
    </source>
</evidence>
<dbReference type="InterPro" id="IPR015421">
    <property type="entry name" value="PyrdxlP-dep_Trfase_major"/>
</dbReference>
<evidence type="ECO:0000256" key="4">
    <source>
        <dbReference type="ARBA" id="ARBA00022723"/>
    </source>
</evidence>
<accession>A0ABY8WXG8</accession>
<protein>
    <submittedName>
        <fullName evidence="10">Cysteine desulfurase</fullName>
    </submittedName>
</protein>
<dbReference type="SUPFAM" id="SSF53383">
    <property type="entry name" value="PLP-dependent transferases"/>
    <property type="match status" value="1"/>
</dbReference>
<dbReference type="PANTHER" id="PTHR11601">
    <property type="entry name" value="CYSTEINE DESULFURYLASE FAMILY MEMBER"/>
    <property type="match status" value="1"/>
</dbReference>
<keyword evidence="5" id="KW-0663">Pyridoxal phosphate</keyword>
<dbReference type="Gene3D" id="1.10.260.50">
    <property type="match status" value="1"/>
</dbReference>
<dbReference type="Gene3D" id="3.90.1150.10">
    <property type="entry name" value="Aspartate Aminotransferase, domain 1"/>
    <property type="match status" value="1"/>
</dbReference>
<dbReference type="EMBL" id="CP124550">
    <property type="protein sequence ID" value="WIO46269.1"/>
    <property type="molecule type" value="Genomic_DNA"/>
</dbReference>
<comment type="cofactor">
    <cofactor evidence="1">
        <name>pyridoxal 5'-phosphate</name>
        <dbReference type="ChEBI" id="CHEBI:597326"/>
    </cofactor>
</comment>
<evidence type="ECO:0000313" key="10">
    <source>
        <dbReference type="EMBL" id="WIO46269.1"/>
    </source>
</evidence>
<dbReference type="InterPro" id="IPR016454">
    <property type="entry name" value="Cysteine_dSase"/>
</dbReference>
<evidence type="ECO:0000259" key="9">
    <source>
        <dbReference type="Pfam" id="PF00266"/>
    </source>
</evidence>
<dbReference type="RefSeq" id="WP_376753803.1">
    <property type="nucleotide sequence ID" value="NZ_CP124550.1"/>
</dbReference>
<evidence type="ECO:0000256" key="2">
    <source>
        <dbReference type="ARBA" id="ARBA00006490"/>
    </source>
</evidence>
<sequence length="380" mass="41155">MIYFDHAAATPLDKRVLAAMQPYFSEQFFNPSAPYAAAVEVKRAYQDAKHRLAVCIGGQASDVAMTAGATESINLMVHSARGHIVTSAIEHDAVLNAVKTREHTLVAPTKKGVITADAVRAAIRPDTELVTIALANHELGTVQPLRDIADVVRAERRRRFEAGEATPIWLHTDASQGAGQLDLHVSRLGVDAMTLNAGKIYGPKQVGLLWRQANVRLRPFIHGGGQERGLRSGTENVPGVIGFATALELAQRHRKTETKRLEGLRNGMQRQIVAAIPDVVISGDQKHCLASHLHVSFPGVDAERLIFILERQHIYVATGSACAANAGMRSRVLRAIRLAPDVADGSLRITLGCLSNQAICERGTVAIIAAVQSERARTRR</sequence>
<evidence type="ECO:0000313" key="11">
    <source>
        <dbReference type="Proteomes" id="UP001177295"/>
    </source>
</evidence>
<keyword evidence="7" id="KW-0411">Iron-sulfur</keyword>
<evidence type="ECO:0000256" key="8">
    <source>
        <dbReference type="ARBA" id="ARBA00050776"/>
    </source>
</evidence>
<comment type="catalytic activity">
    <reaction evidence="8">
        <text>(sulfur carrier)-H + L-cysteine = (sulfur carrier)-SH + L-alanine</text>
        <dbReference type="Rhea" id="RHEA:43892"/>
        <dbReference type="Rhea" id="RHEA-COMP:14737"/>
        <dbReference type="Rhea" id="RHEA-COMP:14739"/>
        <dbReference type="ChEBI" id="CHEBI:29917"/>
        <dbReference type="ChEBI" id="CHEBI:35235"/>
        <dbReference type="ChEBI" id="CHEBI:57972"/>
        <dbReference type="ChEBI" id="CHEBI:64428"/>
        <dbReference type="EC" id="2.8.1.7"/>
    </reaction>
</comment>
<dbReference type="InterPro" id="IPR000192">
    <property type="entry name" value="Aminotrans_V_dom"/>
</dbReference>
<dbReference type="Proteomes" id="UP001177295">
    <property type="component" value="Chromosome"/>
</dbReference>
<name>A0ABY8WXG8_9BACT</name>
<dbReference type="Gene3D" id="3.40.640.10">
    <property type="entry name" value="Type I PLP-dependent aspartate aminotransferase-like (Major domain)"/>
    <property type="match status" value="1"/>
</dbReference>
<gene>
    <name evidence="10" type="ORF">SEML1_0660</name>
</gene>
<dbReference type="PIRSF" id="PIRSF005572">
    <property type="entry name" value="NifS"/>
    <property type="match status" value="1"/>
</dbReference>
<dbReference type="InterPro" id="IPR015424">
    <property type="entry name" value="PyrdxlP-dep_Trfase"/>
</dbReference>
<evidence type="ECO:0000256" key="3">
    <source>
        <dbReference type="ARBA" id="ARBA00022679"/>
    </source>
</evidence>
<organism evidence="10 11">
    <name type="scientific">Candidatus Southlakia epibionticum</name>
    <dbReference type="NCBI Taxonomy" id="3043284"/>
    <lineage>
        <taxon>Bacteria</taxon>
        <taxon>Candidatus Saccharimonadota</taxon>
        <taxon>Candidatus Saccharimonadia</taxon>
        <taxon>Candidatus Saccharimonadales</taxon>
        <taxon>Candidatus Saccharimonadaceae</taxon>
        <taxon>Candidatus Southlakia</taxon>
    </lineage>
</organism>
<reference evidence="10 11" key="1">
    <citation type="journal article" date="2023" name="Cell">
        <title>Genetic manipulation of Patescibacteria provides mechanistic insights into microbial dark matter and the epibiotic lifestyle.</title>
        <authorList>
            <person name="Wang Y."/>
            <person name="Gallagher L.A."/>
            <person name="Andrade P.A."/>
            <person name="Liu A."/>
            <person name="Humphreys I.R."/>
            <person name="Turkarslan S."/>
            <person name="Cutler K.J."/>
            <person name="Arrieta-Ortiz M.L."/>
            <person name="Li Y."/>
            <person name="Radey M.C."/>
            <person name="McLean J.S."/>
            <person name="Cong Q."/>
            <person name="Baker D."/>
            <person name="Baliga N.S."/>
            <person name="Peterson S.B."/>
            <person name="Mougous J.D."/>
        </authorList>
    </citation>
    <scope>NUCLEOTIDE SEQUENCE [LARGE SCALE GENOMIC DNA]</scope>
    <source>
        <strain evidence="10 11">ML1</strain>
    </source>
</reference>
<keyword evidence="6" id="KW-0408">Iron</keyword>
<comment type="similarity">
    <text evidence="2">Belongs to the class-V pyridoxal-phosphate-dependent aminotransferase family. NifS/IscS subfamily.</text>
</comment>
<keyword evidence="4" id="KW-0479">Metal-binding</keyword>
<keyword evidence="3" id="KW-0808">Transferase</keyword>
<feature type="domain" description="Aminotransferase class V" evidence="9">
    <location>
        <begin position="2"/>
        <end position="353"/>
    </location>
</feature>
<evidence type="ECO:0000256" key="7">
    <source>
        <dbReference type="ARBA" id="ARBA00023014"/>
    </source>
</evidence>